<dbReference type="CDD" id="cd00130">
    <property type="entry name" value="PAS"/>
    <property type="match status" value="1"/>
</dbReference>
<evidence type="ECO:0000256" key="3">
    <source>
        <dbReference type="ARBA" id="ARBA00022543"/>
    </source>
</evidence>
<evidence type="ECO:0000256" key="10">
    <source>
        <dbReference type="ARBA" id="ARBA00022741"/>
    </source>
</evidence>
<comment type="catalytic activity">
    <reaction evidence="1">
        <text>ATP + protein L-histidine = ADP + protein N-phospho-L-histidine.</text>
        <dbReference type="EC" id="2.7.13.3"/>
    </reaction>
</comment>
<dbReference type="PANTHER" id="PTHR41523:SF8">
    <property type="entry name" value="ETHYLENE RESPONSE SENSOR PROTEIN"/>
    <property type="match status" value="1"/>
</dbReference>
<organism evidence="20 21">
    <name type="scientific">Falsiroseomonas frigidaquae</name>
    <dbReference type="NCBI Taxonomy" id="487318"/>
    <lineage>
        <taxon>Bacteria</taxon>
        <taxon>Pseudomonadati</taxon>
        <taxon>Pseudomonadota</taxon>
        <taxon>Alphaproteobacteria</taxon>
        <taxon>Acetobacterales</taxon>
        <taxon>Roseomonadaceae</taxon>
        <taxon>Falsiroseomonas</taxon>
    </lineage>
</organism>
<keyword evidence="7" id="KW-0288">FMN</keyword>
<evidence type="ECO:0000259" key="18">
    <source>
        <dbReference type="PROSITE" id="PS50112"/>
    </source>
</evidence>
<dbReference type="PROSITE" id="PS50112">
    <property type="entry name" value="PAS"/>
    <property type="match status" value="1"/>
</dbReference>
<keyword evidence="17" id="KW-1133">Transmembrane helix</keyword>
<dbReference type="Proteomes" id="UP000765160">
    <property type="component" value="Unassembled WGS sequence"/>
</dbReference>
<keyword evidence="17" id="KW-0472">Membrane</keyword>
<evidence type="ECO:0000256" key="2">
    <source>
        <dbReference type="ARBA" id="ARBA00012438"/>
    </source>
</evidence>
<evidence type="ECO:0000256" key="7">
    <source>
        <dbReference type="ARBA" id="ARBA00022643"/>
    </source>
</evidence>
<feature type="domain" description="PAC" evidence="19">
    <location>
        <begin position="588"/>
        <end position="642"/>
    </location>
</feature>
<comment type="caution">
    <text evidence="20">The sequence shown here is derived from an EMBL/GenBank/DDBJ whole genome shotgun (WGS) entry which is preliminary data.</text>
</comment>
<dbReference type="SMART" id="SM00911">
    <property type="entry name" value="HWE_HK"/>
    <property type="match status" value="1"/>
</dbReference>
<sequence>MRSERTPGRAAAAPGEGPPARSKPAPIWPGRRPFRLRGHLVVLVLAVLLPALAFGAAASWEALRSRTAAGETALIDRAQALSAGIDAHIAGHVAALTVLAAFPQANEAAFASLAREVGAAFGGWVVVMDRSGRPLLNTYPESSALPGPGGALGPGGGGRWVAQVFASGQPVVTNLAAGRVSGQTVAFVFAPILRGGSVWRVVGMPLRPERLSALLAQRESTGPGATALTDGLGVIVGHSRAAAQLVGLVRPTRAADGELGTSGILHGRSLLDGAALRTAFHRLEAAPGWMVWANEPESTFTAARRGPLLALVGGGALALLIGLALAAALTRRLLRPVEALVAHAEAVAGGRTPPAASVAPAKVLEFERLRLAVAAAEAALRERGEELRRVQRIGRVGGFMIDFRTGESRRSAEYLDLHGSRTEVDGSHESWIRDLHPEDRDRAEAHFLHAIAAGTGTTQYVQDYRVVTEEGTRWVSARAEVERDAQGRAVRMIGAHVDVTALKLAEQALRDSEERLRLALEAAELGAWEVDLQNGRATRTGRALEIFGYGSEAQFGAYPSWRDRIHADDRSRLAEAVETVRRGEAERYVVEYRFLRPDGQWRWVESHGRAVERDAGTGAALRLIGTTQDVTARRDAQERQALLSRELDHRAKNALAVVQAALRLTPRDDATAFATAIEGRVMALSRAHTLLAAAHWSGAELRSVLQGEVAAFLAASGPGAAFEGPALALSPAAVQALSMTFHELATNAAKYGALSVPAGQVRISWWLVDDEAGKRQLQLCWAETGGPDACGTPPRRGFGSSLIEATVVRQLGGRLAVDWRAEGLLWHAWLPLDRIQALPR</sequence>
<evidence type="ECO:0000256" key="5">
    <source>
        <dbReference type="ARBA" id="ARBA00022606"/>
    </source>
</evidence>
<evidence type="ECO:0000256" key="11">
    <source>
        <dbReference type="ARBA" id="ARBA00022777"/>
    </source>
</evidence>
<name>A0ABX1EUS7_9PROT</name>
<feature type="region of interest" description="Disordered" evidence="16">
    <location>
        <begin position="1"/>
        <end position="26"/>
    </location>
</feature>
<keyword evidence="8" id="KW-0808">Transferase</keyword>
<keyword evidence="10" id="KW-0547">Nucleotide-binding</keyword>
<keyword evidence="13" id="KW-0157">Chromophore</keyword>
<accession>A0ABX1EUS7</accession>
<evidence type="ECO:0000256" key="9">
    <source>
        <dbReference type="ARBA" id="ARBA00022737"/>
    </source>
</evidence>
<keyword evidence="11" id="KW-0418">Kinase</keyword>
<dbReference type="InterPro" id="IPR000700">
    <property type="entry name" value="PAS-assoc_C"/>
</dbReference>
<evidence type="ECO:0000259" key="19">
    <source>
        <dbReference type="PROSITE" id="PS50113"/>
    </source>
</evidence>
<evidence type="ECO:0000256" key="12">
    <source>
        <dbReference type="ARBA" id="ARBA00022840"/>
    </source>
</evidence>
<proteinExistence type="predicted"/>
<dbReference type="SMART" id="SM00086">
    <property type="entry name" value="PAC"/>
    <property type="match status" value="2"/>
</dbReference>
<feature type="transmembrane region" description="Helical" evidence="17">
    <location>
        <begin position="308"/>
        <end position="329"/>
    </location>
</feature>
<dbReference type="NCBIfam" id="TIGR00229">
    <property type="entry name" value="sensory_box"/>
    <property type="match status" value="1"/>
</dbReference>
<dbReference type="Gene3D" id="3.30.450.20">
    <property type="entry name" value="PAS domain"/>
    <property type="match status" value="2"/>
</dbReference>
<keyword evidence="4" id="KW-0597">Phosphoprotein</keyword>
<keyword evidence="6" id="KW-0285">Flavoprotein</keyword>
<feature type="domain" description="PAS" evidence="18">
    <location>
        <begin position="512"/>
        <end position="584"/>
    </location>
</feature>
<evidence type="ECO:0000256" key="16">
    <source>
        <dbReference type="SAM" id="MobiDB-lite"/>
    </source>
</evidence>
<dbReference type="Pfam" id="PF08447">
    <property type="entry name" value="PAS_3"/>
    <property type="match status" value="2"/>
</dbReference>
<evidence type="ECO:0000256" key="8">
    <source>
        <dbReference type="ARBA" id="ARBA00022679"/>
    </source>
</evidence>
<dbReference type="PROSITE" id="PS50113">
    <property type="entry name" value="PAC"/>
    <property type="match status" value="2"/>
</dbReference>
<keyword evidence="14" id="KW-0843">Virulence</keyword>
<evidence type="ECO:0000256" key="15">
    <source>
        <dbReference type="ARBA" id="ARBA00023170"/>
    </source>
</evidence>
<keyword evidence="5" id="KW-0716">Sensory transduction</keyword>
<protein>
    <recommendedName>
        <fullName evidence="2">histidine kinase</fullName>
        <ecNumber evidence="2">2.7.13.3</ecNumber>
    </recommendedName>
</protein>
<dbReference type="Pfam" id="PF07536">
    <property type="entry name" value="HWE_HK"/>
    <property type="match status" value="1"/>
</dbReference>
<dbReference type="InterPro" id="IPR036890">
    <property type="entry name" value="HATPase_C_sf"/>
</dbReference>
<dbReference type="SUPFAM" id="SSF55785">
    <property type="entry name" value="PYP-like sensor domain (PAS domain)"/>
    <property type="match status" value="2"/>
</dbReference>
<evidence type="ECO:0000256" key="4">
    <source>
        <dbReference type="ARBA" id="ARBA00022553"/>
    </source>
</evidence>
<evidence type="ECO:0000313" key="20">
    <source>
        <dbReference type="EMBL" id="NKE43674.1"/>
    </source>
</evidence>
<keyword evidence="9" id="KW-0677">Repeat</keyword>
<dbReference type="Gene3D" id="2.10.70.100">
    <property type="match status" value="2"/>
</dbReference>
<gene>
    <name evidence="20" type="ORF">HB662_02725</name>
</gene>
<dbReference type="InterPro" id="IPR035965">
    <property type="entry name" value="PAS-like_dom_sf"/>
</dbReference>
<dbReference type="Gene3D" id="3.30.565.10">
    <property type="entry name" value="Histidine kinase-like ATPase, C-terminal domain"/>
    <property type="match status" value="1"/>
</dbReference>
<dbReference type="PANTHER" id="PTHR41523">
    <property type="entry name" value="TWO-COMPONENT SYSTEM SENSOR PROTEIN"/>
    <property type="match status" value="1"/>
</dbReference>
<evidence type="ECO:0000256" key="13">
    <source>
        <dbReference type="ARBA" id="ARBA00022991"/>
    </source>
</evidence>
<feature type="domain" description="PAC" evidence="19">
    <location>
        <begin position="460"/>
        <end position="511"/>
    </location>
</feature>
<dbReference type="InterPro" id="IPR000014">
    <property type="entry name" value="PAS"/>
</dbReference>
<dbReference type="EC" id="2.7.13.3" evidence="2"/>
<dbReference type="InterPro" id="IPR001610">
    <property type="entry name" value="PAC"/>
</dbReference>
<feature type="transmembrane region" description="Helical" evidence="17">
    <location>
        <begin position="40"/>
        <end position="60"/>
    </location>
</feature>
<reference evidence="20 21" key="1">
    <citation type="submission" date="2020-03" db="EMBL/GenBank/DDBJ databases">
        <title>Roseomonas selenitidurans sp. nov. isolated from soil.</title>
        <authorList>
            <person name="Liu H."/>
        </authorList>
    </citation>
    <scope>NUCLEOTIDE SEQUENCE [LARGE SCALE GENOMIC DNA]</scope>
    <source>
        <strain evidence="20 21">JCM 15073</strain>
    </source>
</reference>
<evidence type="ECO:0000313" key="21">
    <source>
        <dbReference type="Proteomes" id="UP000765160"/>
    </source>
</evidence>
<dbReference type="InterPro" id="IPR011102">
    <property type="entry name" value="Sig_transdc_His_kinase_HWE"/>
</dbReference>
<dbReference type="InterPro" id="IPR013655">
    <property type="entry name" value="PAS_fold_3"/>
</dbReference>
<dbReference type="RefSeq" id="WP_168046866.1">
    <property type="nucleotide sequence ID" value="NZ_JAATJR010000001.1"/>
</dbReference>
<evidence type="ECO:0000256" key="1">
    <source>
        <dbReference type="ARBA" id="ARBA00000085"/>
    </source>
</evidence>
<keyword evidence="15" id="KW-0675">Receptor</keyword>
<evidence type="ECO:0000256" key="14">
    <source>
        <dbReference type="ARBA" id="ARBA00023026"/>
    </source>
</evidence>
<evidence type="ECO:0000256" key="6">
    <source>
        <dbReference type="ARBA" id="ARBA00022630"/>
    </source>
</evidence>
<keyword evidence="21" id="KW-1185">Reference proteome</keyword>
<keyword evidence="12" id="KW-0067">ATP-binding</keyword>
<feature type="compositionally biased region" description="Low complexity" evidence="16">
    <location>
        <begin position="8"/>
        <end position="20"/>
    </location>
</feature>
<evidence type="ECO:0000256" key="17">
    <source>
        <dbReference type="SAM" id="Phobius"/>
    </source>
</evidence>
<dbReference type="EMBL" id="JAAVTX010000001">
    <property type="protein sequence ID" value="NKE43674.1"/>
    <property type="molecule type" value="Genomic_DNA"/>
</dbReference>
<keyword evidence="3" id="KW-0600">Photoreceptor protein</keyword>
<keyword evidence="17" id="KW-0812">Transmembrane</keyword>